<dbReference type="FunFam" id="3.30.1370.10:FF:000028">
    <property type="entry name" value="protein quaking isoform X2"/>
    <property type="match status" value="1"/>
</dbReference>
<dbReference type="InterPro" id="IPR045071">
    <property type="entry name" value="BBP-like"/>
</dbReference>
<sequence length="425" mass="46994">MSINMKNNSEEMKVENGLFIHSSCPSSNSGNGQDLLNVASLQKPDLEYLGQLLKDKKQLSAFPNVFSHVEKLLDEEINRVRIATFQCEFSHEPLQLPEAIGEISIHQEKLYVPIKQYPDYNFVGRILGPRGMTAKQLETETGCKIMVRGKGSMRDKKKEDLNKGKPNWEHLNEDLHVIIQCEDTENRAKIKMSRAIEEVNKLLIPQPEGEDELKRKQLMELAIINGTFRNGGIMPTTPTNNSNKSNNSLIPLDQRLLINSLNNSSNSLGLAGVPLMIAAPSPSQLIKGLPPPPQPNTNNTTNNLLNNQLTNASIAQTLLQLGGISNNILNTPGPYGLALPQQNNGNSSSLDFFGTNQYQQQQDQQLSLLLQHQQMALLQQQQNNGGISFGEYTNNFGGTDSAGAILSGQRRFVGHSRDAAFPYGK</sequence>
<evidence type="ECO:0000313" key="4">
    <source>
        <dbReference type="Proteomes" id="UP000887563"/>
    </source>
</evidence>
<evidence type="ECO:0000256" key="2">
    <source>
        <dbReference type="ARBA" id="ARBA00022884"/>
    </source>
</evidence>
<evidence type="ECO:0000313" key="5">
    <source>
        <dbReference type="WBParaSite" id="Minc3s00019g01222"/>
    </source>
</evidence>
<dbReference type="InterPro" id="IPR004087">
    <property type="entry name" value="KH_dom"/>
</dbReference>
<protein>
    <submittedName>
        <fullName evidence="5">K Homology domain-containing protein</fullName>
    </submittedName>
</protein>
<feature type="domain" description="K Homology" evidence="3">
    <location>
        <begin position="104"/>
        <end position="200"/>
    </location>
</feature>
<dbReference type="InterPro" id="IPR036612">
    <property type="entry name" value="KH_dom_type_1_sf"/>
</dbReference>
<dbReference type="PANTHER" id="PTHR11208">
    <property type="entry name" value="RNA-BINDING PROTEIN RELATED"/>
    <property type="match status" value="1"/>
</dbReference>
<dbReference type="PANTHER" id="PTHR11208:SF125">
    <property type="entry name" value="KH DOMAIN-CONTAINING RNA-BINDING PROTEIN QKI"/>
    <property type="match status" value="1"/>
</dbReference>
<keyword evidence="4" id="KW-1185">Reference proteome</keyword>
<proteinExistence type="predicted"/>
<keyword evidence="2" id="KW-0694">RNA-binding</keyword>
<evidence type="ECO:0000259" key="3">
    <source>
        <dbReference type="SMART" id="SM00322"/>
    </source>
</evidence>
<dbReference type="GO" id="GO:0048024">
    <property type="term" value="P:regulation of mRNA splicing, via spliceosome"/>
    <property type="evidence" value="ECO:0007669"/>
    <property type="project" value="TreeGrafter"/>
</dbReference>
<name>A0A914KKL5_MELIC</name>
<organism evidence="4 5">
    <name type="scientific">Meloidogyne incognita</name>
    <name type="common">Southern root-knot nematode worm</name>
    <name type="synonym">Oxyuris incognita</name>
    <dbReference type="NCBI Taxonomy" id="6306"/>
    <lineage>
        <taxon>Eukaryota</taxon>
        <taxon>Metazoa</taxon>
        <taxon>Ecdysozoa</taxon>
        <taxon>Nematoda</taxon>
        <taxon>Chromadorea</taxon>
        <taxon>Rhabditida</taxon>
        <taxon>Tylenchina</taxon>
        <taxon>Tylenchomorpha</taxon>
        <taxon>Tylenchoidea</taxon>
        <taxon>Meloidogynidae</taxon>
        <taxon>Meloidogyninae</taxon>
        <taxon>Meloidogyne</taxon>
        <taxon>Meloidogyne incognita group</taxon>
    </lineage>
</organism>
<dbReference type="WBParaSite" id="Minc3s00019g01222">
    <property type="protein sequence ID" value="Minc3s00019g01222"/>
    <property type="gene ID" value="Minc3s00019g01222"/>
</dbReference>
<dbReference type="InterPro" id="IPR032377">
    <property type="entry name" value="STAR_dimer"/>
</dbReference>
<keyword evidence="1" id="KW-0217">Developmental protein</keyword>
<dbReference type="SUPFAM" id="SSF54791">
    <property type="entry name" value="Eukaryotic type KH-domain (KH-domain type I)"/>
    <property type="match status" value="1"/>
</dbReference>
<dbReference type="Pfam" id="PF22675">
    <property type="entry name" value="KH-I_KHDC4-BBP"/>
    <property type="match status" value="1"/>
</dbReference>
<dbReference type="Gene3D" id="1.20.5.4010">
    <property type="match status" value="1"/>
</dbReference>
<dbReference type="Gene3D" id="3.30.1370.10">
    <property type="entry name" value="K Homology domain, type 1"/>
    <property type="match status" value="1"/>
</dbReference>
<dbReference type="Pfam" id="PF16544">
    <property type="entry name" value="STAR_dimer"/>
    <property type="match status" value="1"/>
</dbReference>
<dbReference type="Proteomes" id="UP000887563">
    <property type="component" value="Unplaced"/>
</dbReference>
<accession>A0A914KKL5</accession>
<dbReference type="GO" id="GO:0005634">
    <property type="term" value="C:nucleus"/>
    <property type="evidence" value="ECO:0007669"/>
    <property type="project" value="TreeGrafter"/>
</dbReference>
<dbReference type="AlphaFoldDB" id="A0A914KKL5"/>
<dbReference type="GO" id="GO:0003729">
    <property type="term" value="F:mRNA binding"/>
    <property type="evidence" value="ECO:0007669"/>
    <property type="project" value="TreeGrafter"/>
</dbReference>
<evidence type="ECO:0000256" key="1">
    <source>
        <dbReference type="ARBA" id="ARBA00022473"/>
    </source>
</evidence>
<dbReference type="SMART" id="SM00322">
    <property type="entry name" value="KH"/>
    <property type="match status" value="1"/>
</dbReference>
<dbReference type="InterPro" id="IPR055256">
    <property type="entry name" value="KH_1_KHDC4/BBP-like"/>
</dbReference>
<reference evidence="5" key="1">
    <citation type="submission" date="2022-11" db="UniProtKB">
        <authorList>
            <consortium name="WormBaseParasite"/>
        </authorList>
    </citation>
    <scope>IDENTIFICATION</scope>
</reference>